<evidence type="ECO:0000259" key="13">
    <source>
        <dbReference type="SMART" id="SM00079"/>
    </source>
</evidence>
<keyword evidence="2" id="KW-0813">Transport</keyword>
<dbReference type="SUPFAM" id="SSF53850">
    <property type="entry name" value="Periplasmic binding protein-like II"/>
    <property type="match status" value="1"/>
</dbReference>
<dbReference type="InterPro" id="IPR001828">
    <property type="entry name" value="ANF_lig-bd_rcpt"/>
</dbReference>
<evidence type="ECO:0000256" key="1">
    <source>
        <dbReference type="ARBA" id="ARBA00004141"/>
    </source>
</evidence>
<evidence type="ECO:0000256" key="6">
    <source>
        <dbReference type="ARBA" id="ARBA00023136"/>
    </source>
</evidence>
<dbReference type="PANTHER" id="PTHR18966">
    <property type="entry name" value="IONOTROPIC GLUTAMATE RECEPTOR"/>
    <property type="match status" value="1"/>
</dbReference>
<gene>
    <name evidence="14" type="ORF">LVIROSA_LOCUS16803</name>
</gene>
<name>A0AAU9MX10_9ASTR</name>
<evidence type="ECO:0000256" key="8">
    <source>
        <dbReference type="ARBA" id="ARBA00023180"/>
    </source>
</evidence>
<comment type="subcellular location">
    <subcellularLocation>
        <location evidence="1">Membrane</location>
        <topology evidence="1">Multi-pass membrane protein</topology>
    </subcellularLocation>
</comment>
<sequence>MAMNQLKRLLVVLVFFNGCFIEAQTSQARGSNKPMKTSVQSRPYVVNIGSILTFDSMIGKVAKTALEAAVEDVNSDPTVLNGTKLKLTIHDSNFSGFLSIMEALQFMENESVALIGPESSVLAHMISHVVSELQVPLLSFTATDPTLSSLEYPFFIRTTNSDLFQMAAIADIIDYYEWRQIVVIYIDDDHGRNGITSLADQLAVVDERPYIELFLSTRCQFSIVGQEFTKNGWGFAFPRDSELAVDISTAILKLSENGELERIHDKWLLRSACSSQGSKYSVDQLEVKSFKGLFFIIGLACLLALFIYFVLIIHQYTKHKPDPSESTGSSLRSGRLQTFISFVDEKEESVKARSMKRVKEASSCRSNGDDVAVNGY</sequence>
<dbReference type="GO" id="GO:0015276">
    <property type="term" value="F:ligand-gated monoatomic ion channel activity"/>
    <property type="evidence" value="ECO:0007669"/>
    <property type="project" value="InterPro"/>
</dbReference>
<keyword evidence="4 11" id="KW-1133">Transmembrane helix</keyword>
<evidence type="ECO:0000256" key="2">
    <source>
        <dbReference type="ARBA" id="ARBA00022448"/>
    </source>
</evidence>
<evidence type="ECO:0000256" key="3">
    <source>
        <dbReference type="ARBA" id="ARBA00022692"/>
    </source>
</evidence>
<keyword evidence="15" id="KW-1185">Reference proteome</keyword>
<keyword evidence="5" id="KW-0406">Ion transport</keyword>
<evidence type="ECO:0000256" key="11">
    <source>
        <dbReference type="SAM" id="Phobius"/>
    </source>
</evidence>
<evidence type="ECO:0000256" key="7">
    <source>
        <dbReference type="ARBA" id="ARBA00023170"/>
    </source>
</evidence>
<dbReference type="SMART" id="SM00079">
    <property type="entry name" value="PBPe"/>
    <property type="match status" value="1"/>
</dbReference>
<evidence type="ECO:0000256" key="9">
    <source>
        <dbReference type="ARBA" id="ARBA00023286"/>
    </source>
</evidence>
<dbReference type="Pfam" id="PF01094">
    <property type="entry name" value="ANF_receptor"/>
    <property type="match status" value="1"/>
</dbReference>
<dbReference type="Proteomes" id="UP001157418">
    <property type="component" value="Unassembled WGS sequence"/>
</dbReference>
<protein>
    <recommendedName>
        <fullName evidence="13">Ionotropic glutamate receptor C-terminal domain-containing protein</fullName>
    </recommendedName>
</protein>
<evidence type="ECO:0000313" key="14">
    <source>
        <dbReference type="EMBL" id="CAH1429986.1"/>
    </source>
</evidence>
<feature type="chain" id="PRO_5043796014" description="Ionotropic glutamate receptor C-terminal domain-containing protein" evidence="12">
    <location>
        <begin position="26"/>
        <end position="376"/>
    </location>
</feature>
<keyword evidence="3 11" id="KW-0812">Transmembrane</keyword>
<dbReference type="InterPro" id="IPR028082">
    <property type="entry name" value="Peripla_BP_I"/>
</dbReference>
<keyword evidence="9" id="KW-1071">Ligand-gated ion channel</keyword>
<keyword evidence="10" id="KW-0407">Ion channel</keyword>
<proteinExistence type="predicted"/>
<dbReference type="Gene3D" id="3.40.190.10">
    <property type="entry name" value="Periplasmic binding protein-like II"/>
    <property type="match status" value="1"/>
</dbReference>
<evidence type="ECO:0000256" key="5">
    <source>
        <dbReference type="ARBA" id="ARBA00023065"/>
    </source>
</evidence>
<keyword evidence="7" id="KW-0675">Receptor</keyword>
<dbReference type="GO" id="GO:0016020">
    <property type="term" value="C:membrane"/>
    <property type="evidence" value="ECO:0007669"/>
    <property type="project" value="UniProtKB-SubCell"/>
</dbReference>
<dbReference type="SUPFAM" id="SSF53822">
    <property type="entry name" value="Periplasmic binding protein-like I"/>
    <property type="match status" value="1"/>
</dbReference>
<evidence type="ECO:0000256" key="10">
    <source>
        <dbReference type="ARBA" id="ARBA00023303"/>
    </source>
</evidence>
<feature type="domain" description="Ionotropic glutamate receptor C-terminal" evidence="13">
    <location>
        <begin position="8"/>
        <end position="270"/>
    </location>
</feature>
<dbReference type="FunFam" id="3.40.190.10:FF:000109">
    <property type="entry name" value="Glutamate receptor"/>
    <property type="match status" value="1"/>
</dbReference>
<feature type="transmembrane region" description="Helical" evidence="11">
    <location>
        <begin position="292"/>
        <end position="313"/>
    </location>
</feature>
<reference evidence="14 15" key="1">
    <citation type="submission" date="2022-01" db="EMBL/GenBank/DDBJ databases">
        <authorList>
            <person name="Xiong W."/>
            <person name="Schranz E."/>
        </authorList>
    </citation>
    <scope>NUCLEOTIDE SEQUENCE [LARGE SCALE GENOMIC DNA]</scope>
</reference>
<keyword evidence="12" id="KW-0732">Signal</keyword>
<dbReference type="EMBL" id="CAKMRJ010003300">
    <property type="protein sequence ID" value="CAH1429986.1"/>
    <property type="molecule type" value="Genomic_DNA"/>
</dbReference>
<keyword evidence="8" id="KW-0325">Glycoprotein</keyword>
<evidence type="ECO:0000256" key="4">
    <source>
        <dbReference type="ARBA" id="ARBA00022989"/>
    </source>
</evidence>
<organism evidence="14 15">
    <name type="scientific">Lactuca virosa</name>
    <dbReference type="NCBI Taxonomy" id="75947"/>
    <lineage>
        <taxon>Eukaryota</taxon>
        <taxon>Viridiplantae</taxon>
        <taxon>Streptophyta</taxon>
        <taxon>Embryophyta</taxon>
        <taxon>Tracheophyta</taxon>
        <taxon>Spermatophyta</taxon>
        <taxon>Magnoliopsida</taxon>
        <taxon>eudicotyledons</taxon>
        <taxon>Gunneridae</taxon>
        <taxon>Pentapetalae</taxon>
        <taxon>asterids</taxon>
        <taxon>campanulids</taxon>
        <taxon>Asterales</taxon>
        <taxon>Asteraceae</taxon>
        <taxon>Cichorioideae</taxon>
        <taxon>Cichorieae</taxon>
        <taxon>Lactucinae</taxon>
        <taxon>Lactuca</taxon>
    </lineage>
</organism>
<dbReference type="Gene3D" id="3.40.50.2300">
    <property type="match status" value="2"/>
</dbReference>
<accession>A0AAU9MX10</accession>
<evidence type="ECO:0000313" key="15">
    <source>
        <dbReference type="Proteomes" id="UP001157418"/>
    </source>
</evidence>
<comment type="caution">
    <text evidence="14">The sequence shown here is derived from an EMBL/GenBank/DDBJ whole genome shotgun (WGS) entry which is preliminary data.</text>
</comment>
<evidence type="ECO:0000256" key="12">
    <source>
        <dbReference type="SAM" id="SignalP"/>
    </source>
</evidence>
<keyword evidence="6 11" id="KW-0472">Membrane</keyword>
<dbReference type="AlphaFoldDB" id="A0AAU9MX10"/>
<dbReference type="InterPro" id="IPR015683">
    <property type="entry name" value="Ionotropic_Glu_rcpt"/>
</dbReference>
<dbReference type="InterPro" id="IPR001320">
    <property type="entry name" value="Iontro_rcpt_C"/>
</dbReference>
<dbReference type="FunFam" id="3.40.190.10:FF:000039">
    <property type="entry name" value="Glutamate receptor"/>
    <property type="match status" value="1"/>
</dbReference>
<feature type="signal peptide" evidence="12">
    <location>
        <begin position="1"/>
        <end position="25"/>
    </location>
</feature>